<gene>
    <name evidence="4" type="primary">LOC112283139</name>
    <name evidence="3" type="ORF">PHYPA_009041</name>
</gene>
<protein>
    <submittedName>
        <fullName evidence="3 4">Uncharacterized protein</fullName>
    </submittedName>
</protein>
<evidence type="ECO:0000313" key="4">
    <source>
        <dbReference type="EnsemblPlants" id="PAC:32978819.CDS.1"/>
    </source>
</evidence>
<sequence>MEGGMPSMAKNVGVGGIHVEQVGGYEALDNVDGRNDRNELNERQLAEKLGKSEAGRKKLRQAIVLLKEKLEATSATLGVNDVLRQEVERERLNVDAERKRAGAEKLLREKVEKENLTIKEQFLDVLHRLDFLESSYKVDRNEFSRIHSEVKEVVGGIGAALQAVEATKSLYQSLERSIHAKINGVVQSSSRALAIAQSGRATASRAQATAEAAQSLSKAVQMEVRLVSSQVSTLQKQTSNLVAVEASLQQESQLKGPGTPLNSPDSGETNICLSVLKQKVSADVFSPSSSGFPAQVTVASKNQTQERKSSQEKVDPTKVDILNMLVASKEKSRNNQLSSNATLPRGGMILSRSQLPDGGSKSQTVIPQVLSGVSNPRKGQSESVNREEFTPIVPFKKCSVSIITGVDSVLSPAVRVPAPLDSATKSAQSLYITPLNASANPVEKVNELQSQLVSSVSKGCSNKRPAVKRGGRDLNDTRPVKAMNLSEGNLLRGALRSKSAADVIRKKTTTASNPAVCNEIKGDGISSEGVSQSNDKPYPNTATKLLKSIMKTLEKESKSRRIVEDKLMALRETLESGGRSEPMAQIGSKRKRESKKDNRDGTSEDKEKKRNRQREESRKKIINSSRNDIVTSPVERRCTIEDKCILQEETQQRDNLITGDRQPIEDRLSEMMSTLLDRCRREGFFKTPGDCQGRRDVPGAEECKDVSGVDICYEDVSGEGTDTNTDLESTDDDLGDDWWTGIELLSPLSGNDIAS</sequence>
<dbReference type="AlphaFoldDB" id="A0A2K1KFV6"/>
<accession>A0A2K1KFV6</accession>
<evidence type="ECO:0000256" key="1">
    <source>
        <dbReference type="SAM" id="Coils"/>
    </source>
</evidence>
<feature type="compositionally biased region" description="Basic and acidic residues" evidence="2">
    <location>
        <begin position="304"/>
        <end position="316"/>
    </location>
</feature>
<dbReference type="EnsemblPlants" id="Pp3c6_16570V3.2">
    <property type="protein sequence ID" value="PAC:32978820.CDS.1"/>
    <property type="gene ID" value="Pp3c6_16570"/>
</dbReference>
<dbReference type="EMBL" id="ABEU02000006">
    <property type="protein sequence ID" value="PNR52667.1"/>
    <property type="molecule type" value="Genomic_DNA"/>
</dbReference>
<keyword evidence="1" id="KW-0175">Coiled coil</keyword>
<proteinExistence type="predicted"/>
<feature type="region of interest" description="Disordered" evidence="2">
    <location>
        <begin position="573"/>
        <end position="627"/>
    </location>
</feature>
<reference evidence="4" key="3">
    <citation type="submission" date="2020-12" db="UniProtKB">
        <authorList>
            <consortium name="EnsemblPlants"/>
        </authorList>
    </citation>
    <scope>IDENTIFICATION</scope>
</reference>
<feature type="region of interest" description="Disordered" evidence="2">
    <location>
        <begin position="330"/>
        <end position="362"/>
    </location>
</feature>
<dbReference type="Gramene" id="Pp3c6_16570V3.2">
    <property type="protein sequence ID" value="PAC:32978820.CDS.1"/>
    <property type="gene ID" value="Pp3c6_16570"/>
</dbReference>
<dbReference type="OrthoDB" id="1939693at2759"/>
<dbReference type="PaxDb" id="3218-PP1S240_95V6.1"/>
<evidence type="ECO:0000313" key="3">
    <source>
        <dbReference type="EMBL" id="PNR52667.1"/>
    </source>
</evidence>
<dbReference type="Proteomes" id="UP000006727">
    <property type="component" value="Chromosome 6"/>
</dbReference>
<feature type="compositionally biased region" description="Polar residues" evidence="2">
    <location>
        <begin position="291"/>
        <end position="303"/>
    </location>
</feature>
<reference evidence="3 5" key="1">
    <citation type="journal article" date="2008" name="Science">
        <title>The Physcomitrella genome reveals evolutionary insights into the conquest of land by plants.</title>
        <authorList>
            <person name="Rensing S."/>
            <person name="Lang D."/>
            <person name="Zimmer A."/>
            <person name="Terry A."/>
            <person name="Salamov A."/>
            <person name="Shapiro H."/>
            <person name="Nishiyama T."/>
            <person name="Perroud P.-F."/>
            <person name="Lindquist E."/>
            <person name="Kamisugi Y."/>
            <person name="Tanahashi T."/>
            <person name="Sakakibara K."/>
            <person name="Fujita T."/>
            <person name="Oishi K."/>
            <person name="Shin-I T."/>
            <person name="Kuroki Y."/>
            <person name="Toyoda A."/>
            <person name="Suzuki Y."/>
            <person name="Hashimoto A."/>
            <person name="Yamaguchi K."/>
            <person name="Sugano A."/>
            <person name="Kohara Y."/>
            <person name="Fujiyama A."/>
            <person name="Anterola A."/>
            <person name="Aoki S."/>
            <person name="Ashton N."/>
            <person name="Barbazuk W.B."/>
            <person name="Barker E."/>
            <person name="Bennetzen J."/>
            <person name="Bezanilla M."/>
            <person name="Blankenship R."/>
            <person name="Cho S.H."/>
            <person name="Dutcher S."/>
            <person name="Estelle M."/>
            <person name="Fawcett J.A."/>
            <person name="Gundlach H."/>
            <person name="Hanada K."/>
            <person name="Heyl A."/>
            <person name="Hicks K.A."/>
            <person name="Hugh J."/>
            <person name="Lohr M."/>
            <person name="Mayer K."/>
            <person name="Melkozernov A."/>
            <person name="Murata T."/>
            <person name="Nelson D."/>
            <person name="Pils B."/>
            <person name="Prigge M."/>
            <person name="Reiss B."/>
            <person name="Renner T."/>
            <person name="Rombauts S."/>
            <person name="Rushton P."/>
            <person name="Sanderfoot A."/>
            <person name="Schween G."/>
            <person name="Shiu S.-H."/>
            <person name="Stueber K."/>
            <person name="Theodoulou F.L."/>
            <person name="Tu H."/>
            <person name="Van de Peer Y."/>
            <person name="Verrier P.J."/>
            <person name="Waters E."/>
            <person name="Wood A."/>
            <person name="Yang L."/>
            <person name="Cove D."/>
            <person name="Cuming A."/>
            <person name="Hasebe M."/>
            <person name="Lucas S."/>
            <person name="Mishler D.B."/>
            <person name="Reski R."/>
            <person name="Grigoriev I."/>
            <person name="Quatrano R.S."/>
            <person name="Boore J.L."/>
        </authorList>
    </citation>
    <scope>NUCLEOTIDE SEQUENCE [LARGE SCALE GENOMIC DNA]</scope>
    <source>
        <strain evidence="4 5">cv. Gransden 2004</strain>
    </source>
</reference>
<dbReference type="Gramene" id="Pp3c6_16570V3.1">
    <property type="protein sequence ID" value="PAC:32978819.CDS.1"/>
    <property type="gene ID" value="Pp3c6_16570"/>
</dbReference>
<feature type="region of interest" description="Disordered" evidence="2">
    <location>
        <begin position="291"/>
        <end position="316"/>
    </location>
</feature>
<feature type="region of interest" description="Disordered" evidence="2">
    <location>
        <begin position="714"/>
        <end position="734"/>
    </location>
</feature>
<evidence type="ECO:0000256" key="2">
    <source>
        <dbReference type="SAM" id="MobiDB-lite"/>
    </source>
</evidence>
<feature type="coiled-coil region" evidence="1">
    <location>
        <begin position="56"/>
        <end position="113"/>
    </location>
</feature>
<organism evidence="3">
    <name type="scientific">Physcomitrium patens</name>
    <name type="common">Spreading-leaved earth moss</name>
    <name type="synonym">Physcomitrella patens</name>
    <dbReference type="NCBI Taxonomy" id="3218"/>
    <lineage>
        <taxon>Eukaryota</taxon>
        <taxon>Viridiplantae</taxon>
        <taxon>Streptophyta</taxon>
        <taxon>Embryophyta</taxon>
        <taxon>Bryophyta</taxon>
        <taxon>Bryophytina</taxon>
        <taxon>Bryopsida</taxon>
        <taxon>Funariidae</taxon>
        <taxon>Funariales</taxon>
        <taxon>Funariaceae</taxon>
        <taxon>Physcomitrium</taxon>
    </lineage>
</organism>
<evidence type="ECO:0000313" key="5">
    <source>
        <dbReference type="Proteomes" id="UP000006727"/>
    </source>
</evidence>
<reference evidence="3 5" key="2">
    <citation type="journal article" date="2018" name="Plant J.">
        <title>The Physcomitrella patens chromosome-scale assembly reveals moss genome structure and evolution.</title>
        <authorList>
            <person name="Lang D."/>
            <person name="Ullrich K.K."/>
            <person name="Murat F."/>
            <person name="Fuchs J."/>
            <person name="Jenkins J."/>
            <person name="Haas F.B."/>
            <person name="Piednoel M."/>
            <person name="Gundlach H."/>
            <person name="Van Bel M."/>
            <person name="Meyberg R."/>
            <person name="Vives C."/>
            <person name="Morata J."/>
            <person name="Symeonidi A."/>
            <person name="Hiss M."/>
            <person name="Muchero W."/>
            <person name="Kamisugi Y."/>
            <person name="Saleh O."/>
            <person name="Blanc G."/>
            <person name="Decker E.L."/>
            <person name="van Gessel N."/>
            <person name="Grimwood J."/>
            <person name="Hayes R.D."/>
            <person name="Graham S.W."/>
            <person name="Gunter L.E."/>
            <person name="McDaniel S.F."/>
            <person name="Hoernstein S.N.W."/>
            <person name="Larsson A."/>
            <person name="Li F.W."/>
            <person name="Perroud P.F."/>
            <person name="Phillips J."/>
            <person name="Ranjan P."/>
            <person name="Rokshar D.S."/>
            <person name="Rothfels C.J."/>
            <person name="Schneider L."/>
            <person name="Shu S."/>
            <person name="Stevenson D.W."/>
            <person name="Thummler F."/>
            <person name="Tillich M."/>
            <person name="Villarreal Aguilar J.C."/>
            <person name="Widiez T."/>
            <person name="Wong G.K."/>
            <person name="Wymore A."/>
            <person name="Zhang Y."/>
            <person name="Zimmer A.D."/>
            <person name="Quatrano R.S."/>
            <person name="Mayer K.F.X."/>
            <person name="Goodstein D."/>
            <person name="Casacuberta J.M."/>
            <person name="Vandepoele K."/>
            <person name="Reski R."/>
            <person name="Cuming A.C."/>
            <person name="Tuskan G.A."/>
            <person name="Maumus F."/>
            <person name="Salse J."/>
            <person name="Schmutz J."/>
            <person name="Rensing S.A."/>
        </authorList>
    </citation>
    <scope>NUCLEOTIDE SEQUENCE [LARGE SCALE GENOMIC DNA]</scope>
    <source>
        <strain evidence="4 5">cv. Gransden 2004</strain>
    </source>
</reference>
<name>A0A2K1KFV6_PHYPA</name>
<dbReference type="EnsemblPlants" id="Pp3c6_16570V3.1">
    <property type="protein sequence ID" value="PAC:32978819.CDS.1"/>
    <property type="gene ID" value="Pp3c6_16570"/>
</dbReference>
<dbReference type="KEGG" id="ppp:112283139"/>
<keyword evidence="5" id="KW-1185">Reference proteome</keyword>
<feature type="compositionally biased region" description="Basic and acidic residues" evidence="2">
    <location>
        <begin position="594"/>
        <end position="619"/>
    </location>
</feature>